<dbReference type="Pfam" id="PF00144">
    <property type="entry name" value="Beta-lactamase"/>
    <property type="match status" value="1"/>
</dbReference>
<keyword evidence="1" id="KW-1133">Transmembrane helix</keyword>
<dbReference type="InterPro" id="IPR012338">
    <property type="entry name" value="Beta-lactam/transpept-like"/>
</dbReference>
<evidence type="ECO:0000313" key="4">
    <source>
        <dbReference type="Proteomes" id="UP001155546"/>
    </source>
</evidence>
<feature type="transmembrane region" description="Helical" evidence="1">
    <location>
        <begin position="395"/>
        <end position="416"/>
    </location>
</feature>
<keyword evidence="1" id="KW-0812">Transmembrane</keyword>
<name>A0A9X2WKS6_9GAMM</name>
<organism evidence="3 4">
    <name type="scientific">Shewanella holmiensis</name>
    <dbReference type="NCBI Taxonomy" id="2952222"/>
    <lineage>
        <taxon>Bacteria</taxon>
        <taxon>Pseudomonadati</taxon>
        <taxon>Pseudomonadota</taxon>
        <taxon>Gammaproteobacteria</taxon>
        <taxon>Alteromonadales</taxon>
        <taxon>Shewanellaceae</taxon>
        <taxon>Shewanella</taxon>
    </lineage>
</organism>
<protein>
    <submittedName>
        <fullName evidence="3">Beta-lactamase family protein</fullName>
    </submittedName>
</protein>
<gene>
    <name evidence="3" type="ORF">NE535_04240</name>
</gene>
<dbReference type="PANTHER" id="PTHR46825">
    <property type="entry name" value="D-ALANYL-D-ALANINE-CARBOXYPEPTIDASE/ENDOPEPTIDASE AMPH"/>
    <property type="match status" value="1"/>
</dbReference>
<dbReference type="InterPro" id="IPR001466">
    <property type="entry name" value="Beta-lactam-related"/>
</dbReference>
<keyword evidence="4" id="KW-1185">Reference proteome</keyword>
<dbReference type="Gene3D" id="3.40.710.10">
    <property type="entry name" value="DD-peptidase/beta-lactamase superfamily"/>
    <property type="match status" value="1"/>
</dbReference>
<evidence type="ECO:0000259" key="2">
    <source>
        <dbReference type="Pfam" id="PF00144"/>
    </source>
</evidence>
<evidence type="ECO:0000313" key="3">
    <source>
        <dbReference type="EMBL" id="MCT7941005.1"/>
    </source>
</evidence>
<dbReference type="RefSeq" id="WP_261297438.1">
    <property type="nucleotide sequence ID" value="NZ_JAMTCD010000004.1"/>
</dbReference>
<accession>A0A9X2WKS6</accession>
<evidence type="ECO:0000256" key="1">
    <source>
        <dbReference type="SAM" id="Phobius"/>
    </source>
</evidence>
<dbReference type="SUPFAM" id="SSF56601">
    <property type="entry name" value="beta-lactamase/transpeptidase-like"/>
    <property type="match status" value="1"/>
</dbReference>
<comment type="caution">
    <text evidence="3">The sequence shown here is derived from an EMBL/GenBank/DDBJ whole genome shotgun (WGS) entry which is preliminary data.</text>
</comment>
<reference evidence="3" key="1">
    <citation type="journal article" date="2023" name="Int. J. Syst. Evol. Microbiol.">
        <title>&lt;i&gt;Shewanella septentrionalis&lt;/i&gt; sp. nov. and &lt;i&gt;Shewanella holmiensis&lt;/i&gt; sp. nov., isolated from Baltic Sea water and sediments.</title>
        <authorList>
            <person name="Martin-Rodriguez A.J."/>
            <person name="Thorell K."/>
            <person name="Joffre E."/>
            <person name="Jensie-Markopoulos S."/>
            <person name="Moore E.R.B."/>
            <person name="Sjoling A."/>
        </authorList>
    </citation>
    <scope>NUCLEOTIDE SEQUENCE</scope>
    <source>
        <strain evidence="3">SP1S2-7</strain>
    </source>
</reference>
<dbReference type="InterPro" id="IPR050491">
    <property type="entry name" value="AmpC-like"/>
</dbReference>
<dbReference type="AlphaFoldDB" id="A0A9X2WKS6"/>
<proteinExistence type="predicted"/>
<dbReference type="PANTHER" id="PTHR46825:SF12">
    <property type="entry name" value="PENICILLIN-BINDING PROTEIN 4"/>
    <property type="match status" value="1"/>
</dbReference>
<sequence length="429" mass="46979">MMNFVKWVSVVLGVMSLWVLLNVVSTTQGWFKEPIAPTNDNASFMAEAVKSIKTEAKGNGIFVLINEGKVFDEFSYSKGETVTTDTVFGVASLGKWVAAYGVMKLVEQGKLDLDAPVANYLTRWQLPPSQFDNEQVTIRRLLSHTAGITDGLGHNGFSSAEQVQALEQHLTQALDADEGVNGQVLVGIEPGTQFKYSGGSYNLLQLIVEEVSGMSFSAYMHRAVFEPLNMTKTSYDKDQFGGNLAQYFDDKGTVRQYPYYTSLAATGLYTSANDLVKFLNHNITLAEMESNTPDLLSASTLKQMRTPNATSMGIDIWGLGVMLFASNNAGDFIIGHGGQSPSLNASLRVNPSTGNGIIMLTTGNSALAADTATQWTLWETGNPDMYMLRHMIPKMLKTAAIGCLVIFVLSLLYIFMARRKAKKFVMQIK</sequence>
<keyword evidence="1" id="KW-0472">Membrane</keyword>
<feature type="domain" description="Beta-lactamase-related" evidence="2">
    <location>
        <begin position="76"/>
        <end position="368"/>
    </location>
</feature>
<dbReference type="EMBL" id="JAMTCD010000004">
    <property type="protein sequence ID" value="MCT7941005.1"/>
    <property type="molecule type" value="Genomic_DNA"/>
</dbReference>
<dbReference type="Proteomes" id="UP001155546">
    <property type="component" value="Unassembled WGS sequence"/>
</dbReference>